<keyword evidence="2" id="KW-1185">Reference proteome</keyword>
<dbReference type="InterPro" id="IPR029068">
    <property type="entry name" value="Glyas_Bleomycin-R_OHBP_Dase"/>
</dbReference>
<protein>
    <recommendedName>
        <fullName evidence="3">Glyoxalase/bleomycin resistance protein/dioxygenase</fullName>
    </recommendedName>
</protein>
<gene>
    <name evidence="1" type="ORF">NA2_15389</name>
</gene>
<dbReference type="SUPFAM" id="SSF54593">
    <property type="entry name" value="Glyoxalase/Bleomycin resistance protein/Dihydroxybiphenyl dioxygenase"/>
    <property type="match status" value="1"/>
</dbReference>
<dbReference type="Proteomes" id="UP000006786">
    <property type="component" value="Unassembled WGS sequence"/>
</dbReference>
<dbReference type="AlphaFoldDB" id="K2LJE3"/>
<dbReference type="STRING" id="391937.NA2_15389"/>
<accession>K2LJE3</accession>
<dbReference type="EMBL" id="AMRM01000018">
    <property type="protein sequence ID" value="EKF17864.1"/>
    <property type="molecule type" value="Genomic_DNA"/>
</dbReference>
<dbReference type="OrthoDB" id="2871523at2"/>
<evidence type="ECO:0000313" key="1">
    <source>
        <dbReference type="EMBL" id="EKF17864.1"/>
    </source>
</evidence>
<dbReference type="Gene3D" id="3.10.180.10">
    <property type="entry name" value="2,3-Dihydroxybiphenyl 1,2-Dioxygenase, domain 1"/>
    <property type="match status" value="1"/>
</dbReference>
<dbReference type="PATRIC" id="fig|391937.3.peg.3160"/>
<evidence type="ECO:0008006" key="3">
    <source>
        <dbReference type="Google" id="ProtNLM"/>
    </source>
</evidence>
<evidence type="ECO:0000313" key="2">
    <source>
        <dbReference type="Proteomes" id="UP000006786"/>
    </source>
</evidence>
<proteinExistence type="predicted"/>
<name>K2LJE3_9HYPH</name>
<comment type="caution">
    <text evidence="1">The sequence shown here is derived from an EMBL/GenBank/DDBJ whole genome shotgun (WGS) entry which is preliminary data.</text>
</comment>
<reference evidence="1 2" key="1">
    <citation type="journal article" date="2012" name="J. Bacteriol.">
        <title>Genome Sequence of Nitratireductor pacificus Type Strain pht-3B.</title>
        <authorList>
            <person name="Lai Q."/>
            <person name="Li G."/>
            <person name="Shao Z."/>
        </authorList>
    </citation>
    <scope>NUCLEOTIDE SEQUENCE [LARGE SCALE GENOMIC DNA]</scope>
    <source>
        <strain evidence="2">pht-3B</strain>
    </source>
</reference>
<sequence>MTEQTHEKSSAALYGGIDIAMKVPPHQYEATIAFYRDTVGLKPIIDKAPAVGFELGPNKLWIDEAPGMSQAEIWLELFTDAFPDAAEHLAKKGVVRCDAIETLPEGFRGGWIVNPANIVHMVREAGAW</sequence>
<dbReference type="eggNOG" id="COG0346">
    <property type="taxonomic scope" value="Bacteria"/>
</dbReference>
<dbReference type="RefSeq" id="WP_008597952.1">
    <property type="nucleotide sequence ID" value="NZ_AMRM01000018.1"/>
</dbReference>
<organism evidence="1 2">
    <name type="scientific">Nitratireductor pacificus pht-3B</name>
    <dbReference type="NCBI Taxonomy" id="391937"/>
    <lineage>
        <taxon>Bacteria</taxon>
        <taxon>Pseudomonadati</taxon>
        <taxon>Pseudomonadota</taxon>
        <taxon>Alphaproteobacteria</taxon>
        <taxon>Hyphomicrobiales</taxon>
        <taxon>Phyllobacteriaceae</taxon>
        <taxon>Nitratireductor</taxon>
    </lineage>
</organism>